<keyword evidence="1" id="KW-1133">Transmembrane helix</keyword>
<proteinExistence type="predicted"/>
<organism evidence="2">
    <name type="scientific">Siphoviridae sp. ctWT735</name>
    <dbReference type="NCBI Taxonomy" id="2825538"/>
    <lineage>
        <taxon>Viruses</taxon>
        <taxon>Duplodnaviria</taxon>
        <taxon>Heunggongvirae</taxon>
        <taxon>Uroviricota</taxon>
        <taxon>Caudoviricetes</taxon>
    </lineage>
</organism>
<evidence type="ECO:0000256" key="1">
    <source>
        <dbReference type="SAM" id="Phobius"/>
    </source>
</evidence>
<sequence>MEILAVMLGYIGFKIGAGWFYWLCYILWLVIQLAEESRECK</sequence>
<accession>A0A8S5TU73</accession>
<keyword evidence="1" id="KW-0812">Transmembrane</keyword>
<protein>
    <submittedName>
        <fullName evidence="2">Uncharacterized protein</fullName>
    </submittedName>
</protein>
<name>A0A8S5TU73_9CAUD</name>
<keyword evidence="1" id="KW-0472">Membrane</keyword>
<evidence type="ECO:0000313" key="2">
    <source>
        <dbReference type="EMBL" id="DAF85756.1"/>
    </source>
</evidence>
<feature type="transmembrane region" description="Helical" evidence="1">
    <location>
        <begin position="6"/>
        <end position="31"/>
    </location>
</feature>
<reference evidence="2" key="1">
    <citation type="journal article" date="2021" name="Proc. Natl. Acad. Sci. U.S.A.">
        <title>A Catalog of Tens of Thousands of Viruses from Human Metagenomes Reveals Hidden Associations with Chronic Diseases.</title>
        <authorList>
            <person name="Tisza M.J."/>
            <person name="Buck C.B."/>
        </authorList>
    </citation>
    <scope>NUCLEOTIDE SEQUENCE</scope>
    <source>
        <strain evidence="2">CtWT735</strain>
    </source>
</reference>
<dbReference type="EMBL" id="BK015930">
    <property type="protein sequence ID" value="DAF85756.1"/>
    <property type="molecule type" value="Genomic_DNA"/>
</dbReference>